<evidence type="ECO:0000313" key="1">
    <source>
        <dbReference type="EMBL" id="GAI62436.1"/>
    </source>
</evidence>
<accession>X1R5W2</accession>
<gene>
    <name evidence="1" type="ORF">S06H3_66982</name>
</gene>
<proteinExistence type="predicted"/>
<dbReference type="AlphaFoldDB" id="X1R5W2"/>
<feature type="non-terminal residue" evidence="1">
    <location>
        <position position="38"/>
    </location>
</feature>
<feature type="non-terminal residue" evidence="1">
    <location>
        <position position="1"/>
    </location>
</feature>
<organism evidence="1">
    <name type="scientific">marine sediment metagenome</name>
    <dbReference type="NCBI Taxonomy" id="412755"/>
    <lineage>
        <taxon>unclassified sequences</taxon>
        <taxon>metagenomes</taxon>
        <taxon>ecological metagenomes</taxon>
    </lineage>
</organism>
<protein>
    <submittedName>
        <fullName evidence="1">Uncharacterized protein</fullName>
    </submittedName>
</protein>
<sequence length="38" mass="4645">VILAQRLVRRFCKEKEKYTLKESELKNLKKYCDLDQIT</sequence>
<name>X1R5W2_9ZZZZ</name>
<comment type="caution">
    <text evidence="1">The sequence shown here is derived from an EMBL/GenBank/DDBJ whole genome shotgun (WGS) entry which is preliminary data.</text>
</comment>
<reference evidence="1" key="1">
    <citation type="journal article" date="2014" name="Front. Microbiol.">
        <title>High frequency of phylogenetically diverse reductive dehalogenase-homologous genes in deep subseafloor sedimentary metagenomes.</title>
        <authorList>
            <person name="Kawai M."/>
            <person name="Futagami T."/>
            <person name="Toyoda A."/>
            <person name="Takaki Y."/>
            <person name="Nishi S."/>
            <person name="Hori S."/>
            <person name="Arai W."/>
            <person name="Tsubouchi T."/>
            <person name="Morono Y."/>
            <person name="Uchiyama I."/>
            <person name="Ito T."/>
            <person name="Fujiyama A."/>
            <person name="Inagaki F."/>
            <person name="Takami H."/>
        </authorList>
    </citation>
    <scope>NUCLEOTIDE SEQUENCE</scope>
    <source>
        <strain evidence="1">Expedition CK06-06</strain>
    </source>
</reference>
<dbReference type="EMBL" id="BARV01046027">
    <property type="protein sequence ID" value="GAI62436.1"/>
    <property type="molecule type" value="Genomic_DNA"/>
</dbReference>